<protein>
    <recommendedName>
        <fullName evidence="3">Phage late control D family protein</fullName>
    </recommendedName>
</protein>
<dbReference type="RefSeq" id="WP_249771296.1">
    <property type="nucleotide sequence ID" value="NZ_CP097332.1"/>
</dbReference>
<evidence type="ECO:0008006" key="3">
    <source>
        <dbReference type="Google" id="ProtNLM"/>
    </source>
</evidence>
<reference evidence="1" key="2">
    <citation type="submission" date="2022-05" db="EMBL/GenBank/DDBJ databases">
        <authorList>
            <person name="Kim J.-S."/>
            <person name="Lee K."/>
            <person name="Suh M."/>
            <person name="Eom M."/>
            <person name="Kim J.-S."/>
            <person name="Kim D.-S."/>
            <person name="Ko S.-H."/>
            <person name="Shin Y."/>
            <person name="Lee J.-S."/>
        </authorList>
    </citation>
    <scope>NUCLEOTIDE SEQUENCE</scope>
    <source>
        <strain evidence="1">N237</strain>
    </source>
</reference>
<dbReference type="Proteomes" id="UP001056336">
    <property type="component" value="Chromosome"/>
</dbReference>
<keyword evidence="2" id="KW-1185">Reference proteome</keyword>
<organism evidence="1 2">
    <name type="scientific">Jatrophihabitans telluris</name>
    <dbReference type="NCBI Taxonomy" id="2038343"/>
    <lineage>
        <taxon>Bacteria</taxon>
        <taxon>Bacillati</taxon>
        <taxon>Actinomycetota</taxon>
        <taxon>Actinomycetes</taxon>
        <taxon>Jatrophihabitantales</taxon>
        <taxon>Jatrophihabitantaceae</taxon>
        <taxon>Jatrophihabitans</taxon>
    </lineage>
</organism>
<proteinExistence type="predicted"/>
<reference evidence="1" key="1">
    <citation type="journal article" date="2018" name="Int. J. Syst. Evol. Microbiol.">
        <title>Jatrophihabitans telluris sp. nov., isolated from sediment soil of lava forest wetlands and the emended description of the genus Jatrophihabitans.</title>
        <authorList>
            <person name="Lee K.C."/>
            <person name="Suh M.K."/>
            <person name="Eom M.K."/>
            <person name="Kim K.K."/>
            <person name="Kim J.S."/>
            <person name="Kim D.S."/>
            <person name="Ko S.H."/>
            <person name="Shin Y.K."/>
            <person name="Lee J.S."/>
        </authorList>
    </citation>
    <scope>NUCLEOTIDE SEQUENCE</scope>
    <source>
        <strain evidence="1">N237</strain>
    </source>
</reference>
<gene>
    <name evidence="1" type="ORF">M6D93_17730</name>
</gene>
<dbReference type="EMBL" id="CP097332">
    <property type="protein sequence ID" value="UQX88113.1"/>
    <property type="molecule type" value="Genomic_DNA"/>
</dbReference>
<evidence type="ECO:0000313" key="1">
    <source>
        <dbReference type="EMBL" id="UQX88113.1"/>
    </source>
</evidence>
<name>A0ABY4QWT6_9ACTN</name>
<evidence type="ECO:0000313" key="2">
    <source>
        <dbReference type="Proteomes" id="UP001056336"/>
    </source>
</evidence>
<accession>A0ABY4QWT6</accession>
<sequence length="373" mass="40042">MASPLQLMLLVGSVVTVPAPRVLMDALQSVQVTTAAGQRSGFQLSFAVSKKSLINRVLLPSGLLDPPARIIVVALVGGLPQVLMDGVITRHDLSPSDTPAQSSLTVTGEDLTVLMDMADVRECYPAMPLNLRVLRILLKYAQYGIIPAPVPPVIFSVKTPLQEIPIQSGTDLDYIKALATEAGYSFYLIPGPVPGISTAYWGPEIRAGLLQPALTIDTDSSTDIESISFSFDGLSRTQYTIGITEPTTKLSFSVPIPDVSLLRPPLAARPAVTLRQKPLPNQAGREVTDILLTGLGKTAQSSDAVTAQGKLDVLRYGHVLNARSLVGVRGAGLAYDGMWYVNSVTHDLKRGEYKQSFTLSRDGFVSFTDRVLT</sequence>